<reference evidence="5" key="1">
    <citation type="submission" date="2021-02" db="EMBL/GenBank/DDBJ databases">
        <title>Genome sequence Cadophora malorum strain M34.</title>
        <authorList>
            <person name="Stefanovic E."/>
            <person name="Vu D."/>
            <person name="Scully C."/>
            <person name="Dijksterhuis J."/>
            <person name="Roader J."/>
            <person name="Houbraken J."/>
        </authorList>
    </citation>
    <scope>NUCLEOTIDE SEQUENCE</scope>
    <source>
        <strain evidence="5">M34</strain>
    </source>
</reference>
<comment type="similarity">
    <text evidence="1">Belongs to the protein kinase superfamily. STE Ser/Thr protein kinase family. STE20 subfamily.</text>
</comment>
<dbReference type="GO" id="GO:0005524">
    <property type="term" value="F:ATP binding"/>
    <property type="evidence" value="ECO:0007669"/>
    <property type="project" value="UniProtKB-KW"/>
</dbReference>
<dbReference type="GO" id="GO:0004672">
    <property type="term" value="F:protein kinase activity"/>
    <property type="evidence" value="ECO:0007669"/>
    <property type="project" value="InterPro"/>
</dbReference>
<keyword evidence="2" id="KW-0547">Nucleotide-binding</keyword>
<protein>
    <recommendedName>
        <fullName evidence="4">Protein kinase domain-containing protein</fullName>
    </recommendedName>
</protein>
<name>A0A8H7THM3_9HELO</name>
<dbReference type="SUPFAM" id="SSF56112">
    <property type="entry name" value="Protein kinase-like (PK-like)"/>
    <property type="match status" value="1"/>
</dbReference>
<proteinExistence type="inferred from homology"/>
<evidence type="ECO:0000256" key="3">
    <source>
        <dbReference type="ARBA" id="ARBA00022840"/>
    </source>
</evidence>
<dbReference type="Pfam" id="PF22893">
    <property type="entry name" value="ULD_2"/>
    <property type="match status" value="1"/>
</dbReference>
<organism evidence="5 6">
    <name type="scientific">Cadophora malorum</name>
    <dbReference type="NCBI Taxonomy" id="108018"/>
    <lineage>
        <taxon>Eukaryota</taxon>
        <taxon>Fungi</taxon>
        <taxon>Dikarya</taxon>
        <taxon>Ascomycota</taxon>
        <taxon>Pezizomycotina</taxon>
        <taxon>Leotiomycetes</taxon>
        <taxon>Helotiales</taxon>
        <taxon>Ploettnerulaceae</taxon>
        <taxon>Cadophora</taxon>
    </lineage>
</organism>
<dbReference type="Pfam" id="PF00069">
    <property type="entry name" value="Pkinase"/>
    <property type="match status" value="1"/>
</dbReference>
<accession>A0A8H7THM3</accession>
<keyword evidence="6" id="KW-1185">Reference proteome</keyword>
<dbReference type="InterPro" id="IPR000719">
    <property type="entry name" value="Prot_kinase_dom"/>
</dbReference>
<feature type="domain" description="Protein kinase" evidence="4">
    <location>
        <begin position="390"/>
        <end position="655"/>
    </location>
</feature>
<dbReference type="Proteomes" id="UP000664132">
    <property type="component" value="Unassembled WGS sequence"/>
</dbReference>
<keyword evidence="3" id="KW-0067">ATP-binding</keyword>
<dbReference type="InterPro" id="IPR054464">
    <property type="entry name" value="ULD_fung"/>
</dbReference>
<dbReference type="EMBL" id="JAFJYH010000116">
    <property type="protein sequence ID" value="KAG4418973.1"/>
    <property type="molecule type" value="Genomic_DNA"/>
</dbReference>
<dbReference type="InterPro" id="IPR051931">
    <property type="entry name" value="PAK3-like"/>
</dbReference>
<evidence type="ECO:0000256" key="1">
    <source>
        <dbReference type="ARBA" id="ARBA00008874"/>
    </source>
</evidence>
<dbReference type="AlphaFoldDB" id="A0A8H7THM3"/>
<dbReference type="PANTHER" id="PTHR45832:SF22">
    <property type="entry name" value="SERINE_THREONINE-PROTEIN KINASE SAMKA-RELATED"/>
    <property type="match status" value="1"/>
</dbReference>
<dbReference type="OrthoDB" id="248923at2759"/>
<evidence type="ECO:0000259" key="4">
    <source>
        <dbReference type="PROSITE" id="PS50011"/>
    </source>
</evidence>
<dbReference type="PANTHER" id="PTHR45832">
    <property type="entry name" value="SERINE/THREONINE-PROTEIN KINASE SAMKA-RELATED-RELATED"/>
    <property type="match status" value="1"/>
</dbReference>
<evidence type="ECO:0000313" key="6">
    <source>
        <dbReference type="Proteomes" id="UP000664132"/>
    </source>
</evidence>
<dbReference type="InterPro" id="IPR011009">
    <property type="entry name" value="Kinase-like_dom_sf"/>
</dbReference>
<comment type="caution">
    <text evidence="5">The sequence shown here is derived from an EMBL/GenBank/DDBJ whole genome shotgun (WGS) entry which is preliminary data.</text>
</comment>
<gene>
    <name evidence="5" type="ORF">IFR04_007920</name>
</gene>
<dbReference type="Gene3D" id="1.10.510.10">
    <property type="entry name" value="Transferase(Phosphotransferase) domain 1"/>
    <property type="match status" value="1"/>
</dbReference>
<evidence type="ECO:0000256" key="2">
    <source>
        <dbReference type="ARBA" id="ARBA00022741"/>
    </source>
</evidence>
<sequence length="672" mass="76309">MDSECLTGPAVPPSADITMIDVIHDTRNSQDANQSIPSAILRGTVERLALITDALVAQRSSLSLQFTKFLGIPIRNLPQADFEWLQNQASILYLVIASVLSRLLGNLLLVAPQLAMILRMTGNCIICAPSRLLSTNISFEDCLGQRRSLDFAYFRHWEVFQTMIQAEFKNKPGASLVMQKLYQIVSADGQLVTNDKWEKIAVPGSSVAMSMIMRNLRVRGNKCPRPSCSGDGKVFSRSLFLFQCSECGLKFTPTKESNRPTRRNLNLRITAKAIEGQSLDRPTPASRHTSLVPVSDQTTLSPVDEKIERRLRQARLQARKREQEEVAIFRRIHVPESTHTMSFRQAVLVYARLSAWAVQYERVHEACQLTPEEITELLNFCVKESVESNFKISKRMGAHSPETVLYKAVTKGQYQHRSHQTEFLVLKKVDVKRPRMVGDQQLSVLDEIRVLKDCSHSNIVSYYSTTWKEGSGYLWIAMEFMNQRSLRDWISYQQNLALSEPCIAMITREVAQGLAFLHSQQIMFRDVRSDNILFNSQGDVKLCEFSLCSRNQTKSSMMVGSPHWMAPEVIKQKPYSFKVDAWSLGITVIEMMEGEPPYFNEDPLKALYLIATNGTPRLKSPASWSKELKTMLSYMLCVDYKSRGSISEILTLPFLEKACRKKDLMGLFLKDT</sequence>
<evidence type="ECO:0000313" key="5">
    <source>
        <dbReference type="EMBL" id="KAG4418973.1"/>
    </source>
</evidence>
<dbReference type="PROSITE" id="PS50011">
    <property type="entry name" value="PROTEIN_KINASE_DOM"/>
    <property type="match status" value="1"/>
</dbReference>